<keyword evidence="16" id="KW-1185">Reference proteome</keyword>
<gene>
    <name evidence="15" type="ORF">FC07_GL000232</name>
</gene>
<evidence type="ECO:0000259" key="14">
    <source>
        <dbReference type="Pfam" id="PF00694"/>
    </source>
</evidence>
<evidence type="ECO:0000256" key="4">
    <source>
        <dbReference type="ARBA" id="ARBA00009845"/>
    </source>
</evidence>
<dbReference type="InterPro" id="IPR033940">
    <property type="entry name" value="IPMI_Swivel"/>
</dbReference>
<keyword evidence="10" id="KW-0456">Lyase</keyword>
<dbReference type="STRING" id="1423726.FC07_GL000232"/>
<name>A0A0R1GM38_9LACO</name>
<dbReference type="InterPro" id="IPR004431">
    <property type="entry name" value="3-IsopropMal_deHydase_ssu"/>
</dbReference>
<dbReference type="Proteomes" id="UP000051461">
    <property type="component" value="Unassembled WGS sequence"/>
</dbReference>
<dbReference type="UniPathway" id="UPA00048">
    <property type="reaction ID" value="UER00071"/>
</dbReference>
<comment type="function">
    <text evidence="2">Catalyzes the isomerization between 2-isopropylmalate and 3-isopropylmalate, via the formation of 2-isopropylmaleate.</text>
</comment>
<evidence type="ECO:0000256" key="12">
    <source>
        <dbReference type="ARBA" id="ARBA00031631"/>
    </source>
</evidence>
<sequence>MQAIKKVTSPTVAILKDNIDTGQLVPRTALKATDDNVNYADRLFYGARYLASGAPNPDFPLNDPAHQAAQILVTGENFGCGSSWEHAAWALRDYGFKVVIAKSFNSIFYMNALNNGLLPLTLPVAQWEQLAALPADVQVTVDLAAKTVQLGQQQWPFEIETLWQERLLKGIDDITFTEGYQADIERFEAQK</sequence>
<dbReference type="RefSeq" id="WP_057904789.1">
    <property type="nucleotide sequence ID" value="NZ_AZDA01000082.1"/>
</dbReference>
<evidence type="ECO:0000256" key="7">
    <source>
        <dbReference type="ARBA" id="ARBA00017233"/>
    </source>
</evidence>
<dbReference type="EMBL" id="AZDA01000082">
    <property type="protein sequence ID" value="KRK35116.1"/>
    <property type="molecule type" value="Genomic_DNA"/>
</dbReference>
<dbReference type="EC" id="4.2.1.33" evidence="6"/>
<dbReference type="InterPro" id="IPR015928">
    <property type="entry name" value="Aconitase/3IPM_dehydase_swvl"/>
</dbReference>
<dbReference type="GO" id="GO:0009316">
    <property type="term" value="C:3-isopropylmalate dehydratase complex"/>
    <property type="evidence" value="ECO:0007669"/>
    <property type="project" value="InterPro"/>
</dbReference>
<evidence type="ECO:0000256" key="5">
    <source>
        <dbReference type="ARBA" id="ARBA00011271"/>
    </source>
</evidence>
<dbReference type="InterPro" id="IPR000573">
    <property type="entry name" value="AconitaseA/IPMdHydase_ssu_swvl"/>
</dbReference>
<comment type="caution">
    <text evidence="15">The sequence shown here is derived from an EMBL/GenBank/DDBJ whole genome shotgun (WGS) entry which is preliminary data.</text>
</comment>
<evidence type="ECO:0000313" key="16">
    <source>
        <dbReference type="Proteomes" id="UP000051461"/>
    </source>
</evidence>
<protein>
    <recommendedName>
        <fullName evidence="7">3-isopropylmalate dehydratase small subunit</fullName>
        <ecNumber evidence="6">4.2.1.33</ecNumber>
    </recommendedName>
    <alternativeName>
        <fullName evidence="12">Alpha-IPM isomerase</fullName>
    </alternativeName>
    <alternativeName>
        <fullName evidence="13">Isopropylmalate isomerase</fullName>
    </alternativeName>
</protein>
<comment type="subunit">
    <text evidence="5">Heterodimer of LeuC and LeuD.</text>
</comment>
<dbReference type="Pfam" id="PF00694">
    <property type="entry name" value="Aconitase_C"/>
    <property type="match status" value="1"/>
</dbReference>
<proteinExistence type="inferred from homology"/>
<dbReference type="PATRIC" id="fig|1423726.3.peg.241"/>
<evidence type="ECO:0000256" key="10">
    <source>
        <dbReference type="ARBA" id="ARBA00023239"/>
    </source>
</evidence>
<dbReference type="GO" id="GO:0003861">
    <property type="term" value="F:3-isopropylmalate dehydratase activity"/>
    <property type="evidence" value="ECO:0007669"/>
    <property type="project" value="UniProtKB-EC"/>
</dbReference>
<evidence type="ECO:0000256" key="13">
    <source>
        <dbReference type="ARBA" id="ARBA00033368"/>
    </source>
</evidence>
<keyword evidence="9" id="KW-0028">Amino-acid biosynthesis</keyword>
<keyword evidence="11" id="KW-0100">Branched-chain amino acid biosynthesis</keyword>
<reference evidence="15 16" key="1">
    <citation type="journal article" date="2015" name="Genome Announc.">
        <title>Expanding the biotechnology potential of lactobacilli through comparative genomics of 213 strains and associated genera.</title>
        <authorList>
            <person name="Sun Z."/>
            <person name="Harris H.M."/>
            <person name="McCann A."/>
            <person name="Guo C."/>
            <person name="Argimon S."/>
            <person name="Zhang W."/>
            <person name="Yang X."/>
            <person name="Jeffery I.B."/>
            <person name="Cooney J.C."/>
            <person name="Kagawa T.F."/>
            <person name="Liu W."/>
            <person name="Song Y."/>
            <person name="Salvetti E."/>
            <person name="Wrobel A."/>
            <person name="Rasinkangas P."/>
            <person name="Parkhill J."/>
            <person name="Rea M.C."/>
            <person name="O'Sullivan O."/>
            <person name="Ritari J."/>
            <person name="Douillard F.P."/>
            <person name="Paul Ross R."/>
            <person name="Yang R."/>
            <person name="Briner A.E."/>
            <person name="Felis G.E."/>
            <person name="de Vos W.M."/>
            <person name="Barrangou R."/>
            <person name="Klaenhammer T.R."/>
            <person name="Caufield P.W."/>
            <person name="Cui Y."/>
            <person name="Zhang H."/>
            <person name="O'Toole P.W."/>
        </authorList>
    </citation>
    <scope>NUCLEOTIDE SEQUENCE [LARGE SCALE GENOMIC DNA]</scope>
    <source>
        <strain evidence="15 16">DSM 20003</strain>
    </source>
</reference>
<feature type="domain" description="Aconitase A/isopropylmalate dehydratase small subunit swivel" evidence="14">
    <location>
        <begin position="3"/>
        <end position="123"/>
    </location>
</feature>
<evidence type="ECO:0000256" key="6">
    <source>
        <dbReference type="ARBA" id="ARBA00011998"/>
    </source>
</evidence>
<dbReference type="AlphaFoldDB" id="A0A0R1GM38"/>
<evidence type="ECO:0000256" key="8">
    <source>
        <dbReference type="ARBA" id="ARBA00022430"/>
    </source>
</evidence>
<evidence type="ECO:0000256" key="1">
    <source>
        <dbReference type="ARBA" id="ARBA00000491"/>
    </source>
</evidence>
<dbReference type="GO" id="GO:0009098">
    <property type="term" value="P:L-leucine biosynthetic process"/>
    <property type="evidence" value="ECO:0007669"/>
    <property type="project" value="UniProtKB-UniPathway"/>
</dbReference>
<dbReference type="PANTHER" id="PTHR43345">
    <property type="entry name" value="3-ISOPROPYLMALATE DEHYDRATASE SMALL SUBUNIT 2-RELATED-RELATED"/>
    <property type="match status" value="1"/>
</dbReference>
<dbReference type="InterPro" id="IPR050075">
    <property type="entry name" value="LeuD"/>
</dbReference>
<dbReference type="NCBIfam" id="NF002458">
    <property type="entry name" value="PRK01641.1"/>
    <property type="match status" value="1"/>
</dbReference>
<keyword evidence="8" id="KW-0432">Leucine biosynthesis</keyword>
<dbReference type="CDD" id="cd01577">
    <property type="entry name" value="IPMI_Swivel"/>
    <property type="match status" value="1"/>
</dbReference>
<evidence type="ECO:0000313" key="15">
    <source>
        <dbReference type="EMBL" id="KRK35116.1"/>
    </source>
</evidence>
<dbReference type="SUPFAM" id="SSF52016">
    <property type="entry name" value="LeuD/IlvD-like"/>
    <property type="match status" value="1"/>
</dbReference>
<dbReference type="Gene3D" id="3.20.19.10">
    <property type="entry name" value="Aconitase, domain 4"/>
    <property type="match status" value="1"/>
</dbReference>
<comment type="pathway">
    <text evidence="3">Amino-acid biosynthesis; L-leucine biosynthesis; L-leucine from 3-methyl-2-oxobutanoate: step 2/4.</text>
</comment>
<evidence type="ECO:0000256" key="3">
    <source>
        <dbReference type="ARBA" id="ARBA00004729"/>
    </source>
</evidence>
<dbReference type="OrthoDB" id="9777465at2"/>
<dbReference type="NCBIfam" id="TIGR00171">
    <property type="entry name" value="leuD"/>
    <property type="match status" value="1"/>
</dbReference>
<evidence type="ECO:0000256" key="11">
    <source>
        <dbReference type="ARBA" id="ARBA00023304"/>
    </source>
</evidence>
<evidence type="ECO:0000256" key="2">
    <source>
        <dbReference type="ARBA" id="ARBA00002695"/>
    </source>
</evidence>
<dbReference type="PANTHER" id="PTHR43345:SF5">
    <property type="entry name" value="3-ISOPROPYLMALATE DEHYDRATASE SMALL SUBUNIT"/>
    <property type="match status" value="1"/>
</dbReference>
<organism evidence="15 16">
    <name type="scientific">Loigolactobacillus bifermentans DSM 20003</name>
    <dbReference type="NCBI Taxonomy" id="1423726"/>
    <lineage>
        <taxon>Bacteria</taxon>
        <taxon>Bacillati</taxon>
        <taxon>Bacillota</taxon>
        <taxon>Bacilli</taxon>
        <taxon>Lactobacillales</taxon>
        <taxon>Lactobacillaceae</taxon>
        <taxon>Loigolactobacillus</taxon>
    </lineage>
</organism>
<evidence type="ECO:0000256" key="9">
    <source>
        <dbReference type="ARBA" id="ARBA00022605"/>
    </source>
</evidence>
<comment type="catalytic activity">
    <reaction evidence="1">
        <text>(2R,3S)-3-isopropylmalate = (2S)-2-isopropylmalate</text>
        <dbReference type="Rhea" id="RHEA:32287"/>
        <dbReference type="ChEBI" id="CHEBI:1178"/>
        <dbReference type="ChEBI" id="CHEBI:35121"/>
        <dbReference type="EC" id="4.2.1.33"/>
    </reaction>
</comment>
<comment type="similarity">
    <text evidence="4">Belongs to the LeuD family. LeuD type 1 subfamily.</text>
</comment>
<accession>A0A0R1GM38</accession>